<keyword evidence="3" id="KW-0378">Hydrolase</keyword>
<organism evidence="3 4">
    <name type="scientific">Brevibacterium samyangense</name>
    <dbReference type="NCBI Taxonomy" id="366888"/>
    <lineage>
        <taxon>Bacteria</taxon>
        <taxon>Bacillati</taxon>
        <taxon>Actinomycetota</taxon>
        <taxon>Actinomycetes</taxon>
        <taxon>Micrococcales</taxon>
        <taxon>Brevibacteriaceae</taxon>
        <taxon>Brevibacterium</taxon>
    </lineage>
</organism>
<reference evidence="3 4" key="1">
    <citation type="journal article" date="2019" name="Int. J. Syst. Evol. Microbiol.">
        <title>The Global Catalogue of Microorganisms (GCM) 10K type strain sequencing project: providing services to taxonomists for standard genome sequencing and annotation.</title>
        <authorList>
            <consortium name="The Broad Institute Genomics Platform"/>
            <consortium name="The Broad Institute Genome Sequencing Center for Infectious Disease"/>
            <person name="Wu L."/>
            <person name="Ma J."/>
        </authorList>
    </citation>
    <scope>NUCLEOTIDE SEQUENCE [LARGE SCALE GENOMIC DNA]</scope>
    <source>
        <strain evidence="3 4">JCM 14546</strain>
    </source>
</reference>
<dbReference type="EMBL" id="BAAANO010000017">
    <property type="protein sequence ID" value="GAA2008821.1"/>
    <property type="molecule type" value="Genomic_DNA"/>
</dbReference>
<evidence type="ECO:0000256" key="1">
    <source>
        <dbReference type="SAM" id="MobiDB-lite"/>
    </source>
</evidence>
<accession>A0ABN2TGL7</accession>
<protein>
    <submittedName>
        <fullName evidence="3">Endonuclease/exonuclease/phosphatase family protein</fullName>
    </submittedName>
</protein>
<keyword evidence="3" id="KW-0255">Endonuclease</keyword>
<dbReference type="Proteomes" id="UP001500755">
    <property type="component" value="Unassembled WGS sequence"/>
</dbReference>
<keyword evidence="3" id="KW-0540">Nuclease</keyword>
<feature type="compositionally biased region" description="Pro residues" evidence="1">
    <location>
        <begin position="1"/>
        <end position="11"/>
    </location>
</feature>
<dbReference type="CDD" id="cd09083">
    <property type="entry name" value="EEP-1"/>
    <property type="match status" value="1"/>
</dbReference>
<dbReference type="RefSeq" id="WP_344309153.1">
    <property type="nucleotide sequence ID" value="NZ_BAAANO010000017.1"/>
</dbReference>
<sequence>MDAGPSVPPPATGSAPESGALPGVPARLVPHGRELGVMSFNLRYPALDRNPWPRRLPVARRLLTAAAPHLVGTQEGTVDQLTALVDGLPDRYAWVGEGRDGGDRGEFTAILYDRERIEVESTGTRWLSTRPDVAGSVAWGARHPRTVTWIDATDLRTGTHLRFLNCHLDHRSHEARQHSARILLELAAEAGGSPGGGSAGADGDNNRSPRAVILTGDFNVDQRSDVHALLTTSPWFDDAVAGAPGPDARINTFHGYRGPREEDRRIDWILHSPAYRPRTTGVLTHGRGHQYPSDHFPVQAVLVRVPDPNG</sequence>
<evidence type="ECO:0000313" key="4">
    <source>
        <dbReference type="Proteomes" id="UP001500755"/>
    </source>
</evidence>
<evidence type="ECO:0000313" key="3">
    <source>
        <dbReference type="EMBL" id="GAA2008821.1"/>
    </source>
</evidence>
<dbReference type="InterPro" id="IPR005135">
    <property type="entry name" value="Endo/exonuclease/phosphatase"/>
</dbReference>
<dbReference type="Pfam" id="PF03372">
    <property type="entry name" value="Exo_endo_phos"/>
    <property type="match status" value="1"/>
</dbReference>
<proteinExistence type="predicted"/>
<gene>
    <name evidence="3" type="ORF">GCM10009755_19220</name>
</gene>
<dbReference type="SUPFAM" id="SSF56219">
    <property type="entry name" value="DNase I-like"/>
    <property type="match status" value="1"/>
</dbReference>
<dbReference type="InterPro" id="IPR036691">
    <property type="entry name" value="Endo/exonu/phosph_ase_sf"/>
</dbReference>
<feature type="region of interest" description="Disordered" evidence="1">
    <location>
        <begin position="1"/>
        <end position="26"/>
    </location>
</feature>
<comment type="caution">
    <text evidence="3">The sequence shown here is derived from an EMBL/GenBank/DDBJ whole genome shotgun (WGS) entry which is preliminary data.</text>
</comment>
<feature type="domain" description="Endonuclease/exonuclease/phosphatase" evidence="2">
    <location>
        <begin position="205"/>
        <end position="295"/>
    </location>
</feature>
<evidence type="ECO:0000259" key="2">
    <source>
        <dbReference type="Pfam" id="PF03372"/>
    </source>
</evidence>
<keyword evidence="4" id="KW-1185">Reference proteome</keyword>
<name>A0ABN2TGL7_9MICO</name>
<dbReference type="Gene3D" id="3.60.10.10">
    <property type="entry name" value="Endonuclease/exonuclease/phosphatase"/>
    <property type="match status" value="1"/>
</dbReference>
<dbReference type="GO" id="GO:0004519">
    <property type="term" value="F:endonuclease activity"/>
    <property type="evidence" value="ECO:0007669"/>
    <property type="project" value="UniProtKB-KW"/>
</dbReference>